<name>A0AAV0ZZ19_VICFA</name>
<protein>
    <submittedName>
        <fullName evidence="1">Uncharacterized protein</fullName>
    </submittedName>
</protein>
<proteinExistence type="predicted"/>
<accession>A0AAV0ZZ19</accession>
<dbReference type="Proteomes" id="UP001157006">
    <property type="component" value="Chromosome 3"/>
</dbReference>
<evidence type="ECO:0000313" key="1">
    <source>
        <dbReference type="EMBL" id="CAI8602173.1"/>
    </source>
</evidence>
<sequence length="135" mass="15409">MIQSPFFPEARLTELNFRTPFPEGKVDRVVVQNPFCPQARLTELRFRALFDLRQEPFCVKARLIGLWFKAPFPKCEVNQVAVQSPFAQSISDVVALKALSRSLDDLWRMKNNDGDDVVVTLIVIAVDVNEEMALK</sequence>
<evidence type="ECO:0000313" key="2">
    <source>
        <dbReference type="Proteomes" id="UP001157006"/>
    </source>
</evidence>
<dbReference type="AlphaFoldDB" id="A0AAV0ZZ19"/>
<reference evidence="1 2" key="1">
    <citation type="submission" date="2023-01" db="EMBL/GenBank/DDBJ databases">
        <authorList>
            <person name="Kreplak J."/>
        </authorList>
    </citation>
    <scope>NUCLEOTIDE SEQUENCE [LARGE SCALE GENOMIC DNA]</scope>
</reference>
<organism evidence="1 2">
    <name type="scientific">Vicia faba</name>
    <name type="common">Broad bean</name>
    <name type="synonym">Faba vulgaris</name>
    <dbReference type="NCBI Taxonomy" id="3906"/>
    <lineage>
        <taxon>Eukaryota</taxon>
        <taxon>Viridiplantae</taxon>
        <taxon>Streptophyta</taxon>
        <taxon>Embryophyta</taxon>
        <taxon>Tracheophyta</taxon>
        <taxon>Spermatophyta</taxon>
        <taxon>Magnoliopsida</taxon>
        <taxon>eudicotyledons</taxon>
        <taxon>Gunneridae</taxon>
        <taxon>Pentapetalae</taxon>
        <taxon>rosids</taxon>
        <taxon>fabids</taxon>
        <taxon>Fabales</taxon>
        <taxon>Fabaceae</taxon>
        <taxon>Papilionoideae</taxon>
        <taxon>50 kb inversion clade</taxon>
        <taxon>NPAAA clade</taxon>
        <taxon>Hologalegina</taxon>
        <taxon>IRL clade</taxon>
        <taxon>Fabeae</taxon>
        <taxon>Vicia</taxon>
    </lineage>
</organism>
<gene>
    <name evidence="1" type="ORF">VFH_III027520</name>
</gene>
<dbReference type="EMBL" id="OX451738">
    <property type="protein sequence ID" value="CAI8602173.1"/>
    <property type="molecule type" value="Genomic_DNA"/>
</dbReference>
<keyword evidence="2" id="KW-1185">Reference proteome</keyword>